<dbReference type="AlphaFoldDB" id="A0A0F9WA68"/>
<feature type="domain" description="Thiamine pyrophosphate enzyme central" evidence="4">
    <location>
        <begin position="218"/>
        <end position="301"/>
    </location>
</feature>
<dbReference type="GO" id="GO:0000287">
    <property type="term" value="F:magnesium ion binding"/>
    <property type="evidence" value="ECO:0007669"/>
    <property type="project" value="InterPro"/>
</dbReference>
<comment type="caution">
    <text evidence="7">The sequence shown here is derived from an EMBL/GenBank/DDBJ whole genome shotgun (WGS) entry which is preliminary data.</text>
</comment>
<dbReference type="Gene3D" id="3.40.50.970">
    <property type="match status" value="2"/>
</dbReference>
<dbReference type="SUPFAM" id="SSF52518">
    <property type="entry name" value="Thiamin diphosphate-binding fold (THDP-binding)"/>
    <property type="match status" value="2"/>
</dbReference>
<evidence type="ECO:0000256" key="1">
    <source>
        <dbReference type="ARBA" id="ARBA00007812"/>
    </source>
</evidence>
<dbReference type="CDD" id="cd07035">
    <property type="entry name" value="TPP_PYR_POX_like"/>
    <property type="match status" value="1"/>
</dbReference>
<evidence type="ECO:0000259" key="5">
    <source>
        <dbReference type="Pfam" id="PF02775"/>
    </source>
</evidence>
<dbReference type="Pfam" id="PF02775">
    <property type="entry name" value="TPP_enzyme_C"/>
    <property type="match status" value="1"/>
</dbReference>
<dbReference type="InterPro" id="IPR011766">
    <property type="entry name" value="TPP_enzyme_TPP-bd"/>
</dbReference>
<feature type="domain" description="Thiamine pyrophosphate enzyme TPP-binding" evidence="5">
    <location>
        <begin position="418"/>
        <end position="572"/>
    </location>
</feature>
<dbReference type="InterPro" id="IPR029035">
    <property type="entry name" value="DHS-like_NAD/FAD-binding_dom"/>
</dbReference>
<comment type="similarity">
    <text evidence="1 3">Belongs to the TPP enzyme family.</text>
</comment>
<accession>A0A0F9WA68</accession>
<protein>
    <recommendedName>
        <fullName evidence="8">Thiamine pyrophosphate enzyme TPP-binding domain-containing protein</fullName>
    </recommendedName>
</protein>
<dbReference type="PANTHER" id="PTHR18968">
    <property type="entry name" value="THIAMINE PYROPHOSPHATE ENZYMES"/>
    <property type="match status" value="1"/>
</dbReference>
<reference evidence="7" key="1">
    <citation type="journal article" date="2015" name="Nature">
        <title>Complex archaea that bridge the gap between prokaryotes and eukaryotes.</title>
        <authorList>
            <person name="Spang A."/>
            <person name="Saw J.H."/>
            <person name="Jorgensen S.L."/>
            <person name="Zaremba-Niedzwiedzka K."/>
            <person name="Martijn J."/>
            <person name="Lind A.E."/>
            <person name="van Eijk R."/>
            <person name="Schleper C."/>
            <person name="Guy L."/>
            <person name="Ettema T.J."/>
        </authorList>
    </citation>
    <scope>NUCLEOTIDE SEQUENCE</scope>
</reference>
<feature type="domain" description="Thiamine pyrophosphate enzyme N-terminal TPP-binding" evidence="6">
    <location>
        <begin position="21"/>
        <end position="127"/>
    </location>
</feature>
<evidence type="ECO:0008006" key="8">
    <source>
        <dbReference type="Google" id="ProtNLM"/>
    </source>
</evidence>
<name>A0A0F9WA68_9ZZZZ</name>
<dbReference type="InterPro" id="IPR012000">
    <property type="entry name" value="Thiamin_PyroP_enz_cen_dom"/>
</dbReference>
<dbReference type="InterPro" id="IPR012001">
    <property type="entry name" value="Thiamin_PyroP_enz_TPP-bd_dom"/>
</dbReference>
<dbReference type="PANTHER" id="PTHR18968:SF13">
    <property type="entry name" value="ACETOLACTATE SYNTHASE CATALYTIC SUBUNIT, MITOCHONDRIAL"/>
    <property type="match status" value="1"/>
</dbReference>
<evidence type="ECO:0000256" key="3">
    <source>
        <dbReference type="RuleBase" id="RU362132"/>
    </source>
</evidence>
<dbReference type="GO" id="GO:0003984">
    <property type="term" value="F:acetolactate synthase activity"/>
    <property type="evidence" value="ECO:0007669"/>
    <property type="project" value="TreeGrafter"/>
</dbReference>
<evidence type="ECO:0000313" key="7">
    <source>
        <dbReference type="EMBL" id="KKN82611.1"/>
    </source>
</evidence>
<dbReference type="InterPro" id="IPR029061">
    <property type="entry name" value="THDP-binding"/>
</dbReference>
<dbReference type="GO" id="GO:0050660">
    <property type="term" value="F:flavin adenine dinucleotide binding"/>
    <property type="evidence" value="ECO:0007669"/>
    <property type="project" value="TreeGrafter"/>
</dbReference>
<dbReference type="InterPro" id="IPR045229">
    <property type="entry name" value="TPP_enz"/>
</dbReference>
<dbReference type="SUPFAM" id="SSF52467">
    <property type="entry name" value="DHS-like NAD/FAD-binding domain"/>
    <property type="match status" value="1"/>
</dbReference>
<dbReference type="EMBL" id="LAZR01000198">
    <property type="protein sequence ID" value="KKN82611.1"/>
    <property type="molecule type" value="Genomic_DNA"/>
</dbReference>
<dbReference type="Gene3D" id="3.40.50.1220">
    <property type="entry name" value="TPP-binding domain"/>
    <property type="match status" value="1"/>
</dbReference>
<evidence type="ECO:0000256" key="2">
    <source>
        <dbReference type="ARBA" id="ARBA00023052"/>
    </source>
</evidence>
<dbReference type="Pfam" id="PF02776">
    <property type="entry name" value="TPP_enzyme_N"/>
    <property type="match status" value="1"/>
</dbReference>
<dbReference type="GO" id="GO:0030976">
    <property type="term" value="F:thiamine pyrophosphate binding"/>
    <property type="evidence" value="ECO:0007669"/>
    <property type="project" value="InterPro"/>
</dbReference>
<sequence length="590" mass="63765">MPNGNGAARTAQHQDAETLYGSDLIAEALREQNFPYICLNPGASFRGLHDSIVNHLGNQRPEMIVCMHEEHAVGIAQGYAKITDRALPVAVHSNVGLMHASMGIFNAWCDRAPMLVIGATGPVDAAKRRPWIEWIHTTNDQGGLVRGYTKWDDQPGSAEAAVESIRRGVFLANTRPCAPVYVNLDVSVQEAEIAERPHFDPVSLTAAAGDAEPPAEALEQAAGILARADRPFIFCGRGTRDIGAWQDRITLAEMLNARTTAHMKLAAGFPTTHPAFVAETGWRLKGRVLEEIRAADAILMLDWLDAGNTLKLAFPAGVERPPVINVSNDFHIHRGWNMDYGGLPHVDVNIPTTPEPTVRRLIERLTEERPAPVPATLSFPALPPVSGTGEIGLMDLARAFATVSENRKLSITGRPLGWPTNGNRIEHPHDFLGHTGGGGLGAGPSIAVGAALGLREIGSERRAVAILGDGDYTMGATALWNAATLRLPLLFLVANNHSYYNDENHQIHIARDRGRPVENAPIGQRMEQPAPDLPALARAQGLEAGEPVTDLRDLPAALEKAFDRLEAGAAYVLDVHVRPEYIDQAMVELG</sequence>
<gene>
    <name evidence="7" type="ORF">LCGC14_0307980</name>
</gene>
<proteinExistence type="inferred from homology"/>
<organism evidence="7">
    <name type="scientific">marine sediment metagenome</name>
    <dbReference type="NCBI Taxonomy" id="412755"/>
    <lineage>
        <taxon>unclassified sequences</taxon>
        <taxon>metagenomes</taxon>
        <taxon>ecological metagenomes</taxon>
    </lineage>
</organism>
<dbReference type="Pfam" id="PF00205">
    <property type="entry name" value="TPP_enzyme_M"/>
    <property type="match status" value="1"/>
</dbReference>
<evidence type="ECO:0000259" key="6">
    <source>
        <dbReference type="Pfam" id="PF02776"/>
    </source>
</evidence>
<evidence type="ECO:0000259" key="4">
    <source>
        <dbReference type="Pfam" id="PF00205"/>
    </source>
</evidence>
<keyword evidence="2 3" id="KW-0786">Thiamine pyrophosphate</keyword>